<evidence type="ECO:0000256" key="5">
    <source>
        <dbReference type="SAM" id="Phobius"/>
    </source>
</evidence>
<dbReference type="SMART" id="SM00900">
    <property type="entry name" value="FMN_bind"/>
    <property type="match status" value="1"/>
</dbReference>
<evidence type="ECO:0000259" key="6">
    <source>
        <dbReference type="PROSITE" id="PS51379"/>
    </source>
</evidence>
<dbReference type="Pfam" id="PF12801">
    <property type="entry name" value="Fer4_5"/>
    <property type="match status" value="2"/>
</dbReference>
<feature type="transmembrane region" description="Helical" evidence="5">
    <location>
        <begin position="449"/>
        <end position="470"/>
    </location>
</feature>
<organism evidence="7 8">
    <name type="scientific">Citreimonas salinaria</name>
    <dbReference type="NCBI Taxonomy" id="321339"/>
    <lineage>
        <taxon>Bacteria</taxon>
        <taxon>Pseudomonadati</taxon>
        <taxon>Pseudomonadota</taxon>
        <taxon>Alphaproteobacteria</taxon>
        <taxon>Rhodobacterales</taxon>
        <taxon>Roseobacteraceae</taxon>
        <taxon>Citreimonas</taxon>
    </lineage>
</organism>
<feature type="domain" description="4Fe-4S ferredoxin-type" evidence="6">
    <location>
        <begin position="664"/>
        <end position="695"/>
    </location>
</feature>
<dbReference type="STRING" id="321339.SAMN05444340_11885"/>
<sequence length="759" mass="82613">MNGLRHEVAHASALRLVMALVLAVLAFIVVPPPASAADRLPEFLAEIDPGTLVPGADRFGDVAGSPPVVPALAGDEVLGFVFLNSDFADATGYSGKPIHIAAGIDLSGRITGLQMLEHQEPIVLIGIPEERVVDAIASLVGTDVAAVAEGRQPLPQVDIVSGATVTVLVMGDSVLRAAIAVVRQGRLAEVQADDAAAPAQAAERTIDMEQSEVRDWQTLVGDGSVRRLSLSVGDVNEAFERSGNEEAIARPERGEPDEPFINLYTALATIPTVGRSLLGEAAYQQMTSQLEPGEHAIVVMGEGRYSFKGSGYVRGGIFDRIELIQDVNTLRFRDRDQTRLGDVEAEGAPNFDEVSLFRIPAGYGFEPAEPWSLQLLVQRATGPLDKAFTTFGLTYTPPEQYIETALPPAPQVPAEPVAAGPLQGEAEALTGELAEPLWVKMWRANTVKIGIAGAAIGLLTVIFFFQDALVKRYRLFVWVRRGFLAFTLVWIGWIANAQLSVVNVLTFANSLISGFSWTYFLSAPLIFIFWVSVAAGILFWGRGPFCGWLCPFGALQELLNNAARALKVPQINVPWGLNERLWPIKYMIFLGLFGLSLYSVAMAEVASEVEPFKTAITLKFMRAWPFVLFAVALLVVGLFIERFFCRYLCPLGAALAIPARLAMFFPWLKRHKECGSPCQRCAKECPVQCIHPDGTINPNECIWCMHCQDLFWDEHRCPSMIQKRLRREKVASAPGASPKLKPDAARARAVAGHPNSTSG</sequence>
<dbReference type="InterPro" id="IPR007329">
    <property type="entry name" value="FMN-bd"/>
</dbReference>
<evidence type="ECO:0000256" key="2">
    <source>
        <dbReference type="ARBA" id="ARBA00022475"/>
    </source>
</evidence>
<dbReference type="PANTHER" id="PTHR30224:SF4">
    <property type="entry name" value="ELECTRON TRANSPORT PROTEIN YCCM-RELATED"/>
    <property type="match status" value="1"/>
</dbReference>
<proteinExistence type="predicted"/>
<name>A0A1H3MUF8_9RHOB</name>
<feature type="transmembrane region" description="Helical" evidence="5">
    <location>
        <begin position="623"/>
        <end position="640"/>
    </location>
</feature>
<dbReference type="AlphaFoldDB" id="A0A1H3MUF8"/>
<protein>
    <submittedName>
        <fullName evidence="7">NosR/NirI family transcriptional regulator, nitrous oxide reductase regulator</fullName>
    </submittedName>
</protein>
<evidence type="ECO:0000313" key="8">
    <source>
        <dbReference type="Proteomes" id="UP000199286"/>
    </source>
</evidence>
<feature type="transmembrane region" description="Helical" evidence="5">
    <location>
        <begin position="586"/>
        <end position="603"/>
    </location>
</feature>
<feature type="transmembrane region" description="Helical" evidence="5">
    <location>
        <begin position="517"/>
        <end position="540"/>
    </location>
</feature>
<dbReference type="PROSITE" id="PS51379">
    <property type="entry name" value="4FE4S_FER_2"/>
    <property type="match status" value="1"/>
</dbReference>
<dbReference type="GO" id="GO:0045893">
    <property type="term" value="P:positive regulation of DNA-templated transcription"/>
    <property type="evidence" value="ECO:0007669"/>
    <property type="project" value="InterPro"/>
</dbReference>
<dbReference type="Pfam" id="PF04205">
    <property type="entry name" value="FMN_bind"/>
    <property type="match status" value="1"/>
</dbReference>
<dbReference type="PIRSF" id="PIRSF036354">
    <property type="entry name" value="NosR"/>
    <property type="match status" value="1"/>
</dbReference>
<dbReference type="InterPro" id="IPR052378">
    <property type="entry name" value="NosR_regulator"/>
</dbReference>
<evidence type="ECO:0000256" key="3">
    <source>
        <dbReference type="ARBA" id="ARBA00023136"/>
    </source>
</evidence>
<dbReference type="GO" id="GO:0010181">
    <property type="term" value="F:FMN binding"/>
    <property type="evidence" value="ECO:0007669"/>
    <property type="project" value="InterPro"/>
</dbReference>
<accession>A0A1H3MUF8</accession>
<dbReference type="InterPro" id="IPR017896">
    <property type="entry name" value="4Fe4S_Fe-S-bd"/>
</dbReference>
<keyword evidence="5" id="KW-0812">Transmembrane</keyword>
<dbReference type="GO" id="GO:0005886">
    <property type="term" value="C:plasma membrane"/>
    <property type="evidence" value="ECO:0007669"/>
    <property type="project" value="UniProtKB-SubCell"/>
</dbReference>
<feature type="transmembrane region" description="Helical" evidence="5">
    <location>
        <begin position="482"/>
        <end position="505"/>
    </location>
</feature>
<evidence type="ECO:0000256" key="4">
    <source>
        <dbReference type="SAM" id="MobiDB-lite"/>
    </source>
</evidence>
<dbReference type="EMBL" id="FNPF01000018">
    <property type="protein sequence ID" value="SDY80203.1"/>
    <property type="molecule type" value="Genomic_DNA"/>
</dbReference>
<feature type="transmembrane region" description="Helical" evidence="5">
    <location>
        <begin position="647"/>
        <end position="668"/>
    </location>
</feature>
<dbReference type="SUPFAM" id="SSF54862">
    <property type="entry name" value="4Fe-4S ferredoxins"/>
    <property type="match status" value="1"/>
</dbReference>
<reference evidence="7 8" key="1">
    <citation type="submission" date="2016-10" db="EMBL/GenBank/DDBJ databases">
        <authorList>
            <person name="de Groot N.N."/>
        </authorList>
    </citation>
    <scope>NUCLEOTIDE SEQUENCE [LARGE SCALE GENOMIC DNA]</scope>
    <source>
        <strain evidence="7 8">DSM 26880</strain>
    </source>
</reference>
<comment type="subcellular location">
    <subcellularLocation>
        <location evidence="1">Cell membrane</location>
    </subcellularLocation>
</comment>
<gene>
    <name evidence="7" type="ORF">SAMN05444340_11885</name>
</gene>
<evidence type="ECO:0000256" key="1">
    <source>
        <dbReference type="ARBA" id="ARBA00004236"/>
    </source>
</evidence>
<dbReference type="GO" id="GO:0003677">
    <property type="term" value="F:DNA binding"/>
    <property type="evidence" value="ECO:0007669"/>
    <property type="project" value="InterPro"/>
</dbReference>
<keyword evidence="2" id="KW-1003">Cell membrane</keyword>
<feature type="region of interest" description="Disordered" evidence="4">
    <location>
        <begin position="728"/>
        <end position="759"/>
    </location>
</feature>
<evidence type="ECO:0000313" key="7">
    <source>
        <dbReference type="EMBL" id="SDY80203.1"/>
    </source>
</evidence>
<keyword evidence="5" id="KW-1133">Transmembrane helix</keyword>
<dbReference type="RefSeq" id="WP_245710927.1">
    <property type="nucleotide sequence ID" value="NZ_FNPF01000018.1"/>
</dbReference>
<dbReference type="Proteomes" id="UP000199286">
    <property type="component" value="Unassembled WGS sequence"/>
</dbReference>
<dbReference type="InterPro" id="IPR011399">
    <property type="entry name" value="NosR"/>
</dbReference>
<keyword evidence="3 5" id="KW-0472">Membrane</keyword>
<keyword evidence="8" id="KW-1185">Reference proteome</keyword>
<dbReference type="PANTHER" id="PTHR30224">
    <property type="entry name" value="ELECTRON TRANSPORT PROTEIN"/>
    <property type="match status" value="1"/>
</dbReference>